<dbReference type="PRINTS" id="PR00449">
    <property type="entry name" value="RASTRNSFRMNG"/>
</dbReference>
<dbReference type="InterPro" id="IPR001806">
    <property type="entry name" value="Small_GTPase"/>
</dbReference>
<name>X1BUK1_9ZZZZ</name>
<dbReference type="SUPFAM" id="SSF52540">
    <property type="entry name" value="P-loop containing nucleoside triphosphate hydrolases"/>
    <property type="match status" value="1"/>
</dbReference>
<dbReference type="PANTHER" id="PTHR47978">
    <property type="match status" value="1"/>
</dbReference>
<accession>X1BUK1</accession>
<dbReference type="PROSITE" id="PS51419">
    <property type="entry name" value="RAB"/>
    <property type="match status" value="1"/>
</dbReference>
<dbReference type="Gene3D" id="3.40.50.300">
    <property type="entry name" value="P-loop containing nucleotide triphosphate hydrolases"/>
    <property type="match status" value="1"/>
</dbReference>
<feature type="non-terminal residue" evidence="2">
    <location>
        <position position="1"/>
    </location>
</feature>
<sequence length="279" mass="32073">AKKEYKSKDNYIRLNIWDIGGQRSFNPLNPVFFSNLDSALLLFDLNNPKESLQEIKDTYLKNLSKHSPECIIYLIGNKSDLVKPEDSEILLNIIRNYQIQEFPIVFVSAKTQDNITELFTLVVFDFLKKLEESGNEAQFRGISNNFLTSADKSEDELDDLIINIDEIDSNTLHKKITPQIIKKNIKLSEKEQVPLKEIRDLKKIAEFDIDKNKIKENIVSAFKNNLVVISELISELKKSPINALIDNIDKSLADLSNLNKDFELKLDSILELEKSDQNI</sequence>
<evidence type="ECO:0000256" key="1">
    <source>
        <dbReference type="ARBA" id="ARBA00022741"/>
    </source>
</evidence>
<dbReference type="GO" id="GO:0005525">
    <property type="term" value="F:GTP binding"/>
    <property type="evidence" value="ECO:0007669"/>
    <property type="project" value="InterPro"/>
</dbReference>
<gene>
    <name evidence="2" type="ORF">S01H4_22500</name>
</gene>
<dbReference type="Pfam" id="PF00071">
    <property type="entry name" value="Ras"/>
    <property type="match status" value="1"/>
</dbReference>
<dbReference type="AlphaFoldDB" id="X1BUK1"/>
<dbReference type="GO" id="GO:0003924">
    <property type="term" value="F:GTPase activity"/>
    <property type="evidence" value="ECO:0007669"/>
    <property type="project" value="InterPro"/>
</dbReference>
<protein>
    <submittedName>
        <fullName evidence="2">Uncharacterized protein</fullName>
    </submittedName>
</protein>
<dbReference type="EMBL" id="BART01010323">
    <property type="protein sequence ID" value="GAG87858.1"/>
    <property type="molecule type" value="Genomic_DNA"/>
</dbReference>
<keyword evidence="1" id="KW-0547">Nucleotide-binding</keyword>
<comment type="caution">
    <text evidence="2">The sequence shown here is derived from an EMBL/GenBank/DDBJ whole genome shotgun (WGS) entry which is preliminary data.</text>
</comment>
<organism evidence="2">
    <name type="scientific">marine sediment metagenome</name>
    <dbReference type="NCBI Taxonomy" id="412755"/>
    <lineage>
        <taxon>unclassified sequences</taxon>
        <taxon>metagenomes</taxon>
        <taxon>ecological metagenomes</taxon>
    </lineage>
</organism>
<dbReference type="SMART" id="SM00175">
    <property type="entry name" value="RAB"/>
    <property type="match status" value="1"/>
</dbReference>
<proteinExistence type="predicted"/>
<dbReference type="InterPro" id="IPR027417">
    <property type="entry name" value="P-loop_NTPase"/>
</dbReference>
<reference evidence="2" key="1">
    <citation type="journal article" date="2014" name="Front. Microbiol.">
        <title>High frequency of phylogenetically diverse reductive dehalogenase-homologous genes in deep subseafloor sedimentary metagenomes.</title>
        <authorList>
            <person name="Kawai M."/>
            <person name="Futagami T."/>
            <person name="Toyoda A."/>
            <person name="Takaki Y."/>
            <person name="Nishi S."/>
            <person name="Hori S."/>
            <person name="Arai W."/>
            <person name="Tsubouchi T."/>
            <person name="Morono Y."/>
            <person name="Uchiyama I."/>
            <person name="Ito T."/>
            <person name="Fujiyama A."/>
            <person name="Inagaki F."/>
            <person name="Takami H."/>
        </authorList>
    </citation>
    <scope>NUCLEOTIDE SEQUENCE</scope>
    <source>
        <strain evidence="2">Expedition CK06-06</strain>
    </source>
</reference>
<evidence type="ECO:0000313" key="2">
    <source>
        <dbReference type="EMBL" id="GAG87858.1"/>
    </source>
</evidence>